<dbReference type="GO" id="GO:0005886">
    <property type="term" value="C:plasma membrane"/>
    <property type="evidence" value="ECO:0007669"/>
    <property type="project" value="UniProtKB-SubCell"/>
</dbReference>
<evidence type="ECO:0008006" key="11">
    <source>
        <dbReference type="Google" id="ProtNLM"/>
    </source>
</evidence>
<comment type="subcellular location">
    <subcellularLocation>
        <location evidence="1">Cell membrane</location>
        <topology evidence="1">Multi-pass membrane protein</topology>
    </subcellularLocation>
</comment>
<dbReference type="GO" id="GO:0050909">
    <property type="term" value="P:sensory perception of taste"/>
    <property type="evidence" value="ECO:0007669"/>
    <property type="project" value="InterPro"/>
</dbReference>
<evidence type="ECO:0000313" key="9">
    <source>
        <dbReference type="EMBL" id="KAG5676836.1"/>
    </source>
</evidence>
<keyword evidence="3 8" id="KW-0812">Transmembrane</keyword>
<dbReference type="Pfam" id="PF08395">
    <property type="entry name" value="7tm_7"/>
    <property type="match status" value="1"/>
</dbReference>
<keyword evidence="7" id="KW-0807">Transducer</keyword>
<evidence type="ECO:0000256" key="4">
    <source>
        <dbReference type="ARBA" id="ARBA00022989"/>
    </source>
</evidence>
<dbReference type="AlphaFoldDB" id="A0A9J6C3U3"/>
<keyword evidence="5 8" id="KW-0472">Membrane</keyword>
<keyword evidence="4 8" id="KW-1133">Transmembrane helix</keyword>
<evidence type="ECO:0000256" key="7">
    <source>
        <dbReference type="ARBA" id="ARBA00023224"/>
    </source>
</evidence>
<evidence type="ECO:0000256" key="1">
    <source>
        <dbReference type="ARBA" id="ARBA00004651"/>
    </source>
</evidence>
<keyword evidence="6" id="KW-0675">Receptor</keyword>
<evidence type="ECO:0000256" key="5">
    <source>
        <dbReference type="ARBA" id="ARBA00023136"/>
    </source>
</evidence>
<reference evidence="9" key="1">
    <citation type="submission" date="2021-03" db="EMBL/GenBank/DDBJ databases">
        <title>Chromosome level genome of the anhydrobiotic midge Polypedilum vanderplanki.</title>
        <authorList>
            <person name="Yoshida Y."/>
            <person name="Kikawada T."/>
            <person name="Gusev O."/>
        </authorList>
    </citation>
    <scope>NUCLEOTIDE SEQUENCE</scope>
    <source>
        <strain evidence="9">NIAS01</strain>
        <tissue evidence="9">Whole body or cell culture</tissue>
    </source>
</reference>
<proteinExistence type="predicted"/>
<accession>A0A9J6C3U3</accession>
<dbReference type="Proteomes" id="UP001107558">
    <property type="component" value="Chromosome 2"/>
</dbReference>
<dbReference type="PANTHER" id="PTHR21143:SF134">
    <property type="entry name" value="GUSTATORY RECEPTOR"/>
    <property type="match status" value="1"/>
</dbReference>
<evidence type="ECO:0000313" key="10">
    <source>
        <dbReference type="Proteomes" id="UP001107558"/>
    </source>
</evidence>
<organism evidence="9 10">
    <name type="scientific">Polypedilum vanderplanki</name>
    <name type="common">Sleeping chironomid midge</name>
    <dbReference type="NCBI Taxonomy" id="319348"/>
    <lineage>
        <taxon>Eukaryota</taxon>
        <taxon>Metazoa</taxon>
        <taxon>Ecdysozoa</taxon>
        <taxon>Arthropoda</taxon>
        <taxon>Hexapoda</taxon>
        <taxon>Insecta</taxon>
        <taxon>Pterygota</taxon>
        <taxon>Neoptera</taxon>
        <taxon>Endopterygota</taxon>
        <taxon>Diptera</taxon>
        <taxon>Nematocera</taxon>
        <taxon>Chironomoidea</taxon>
        <taxon>Chironomidae</taxon>
        <taxon>Chironominae</taxon>
        <taxon>Polypedilum</taxon>
        <taxon>Polypedilum</taxon>
    </lineage>
</organism>
<feature type="transmembrane region" description="Helical" evidence="8">
    <location>
        <begin position="101"/>
        <end position="122"/>
    </location>
</feature>
<dbReference type="GO" id="GO:0007165">
    <property type="term" value="P:signal transduction"/>
    <property type="evidence" value="ECO:0007669"/>
    <property type="project" value="UniProtKB-KW"/>
</dbReference>
<dbReference type="EMBL" id="JADBJN010000002">
    <property type="protein sequence ID" value="KAG5676836.1"/>
    <property type="molecule type" value="Genomic_DNA"/>
</dbReference>
<dbReference type="GO" id="GO:0007635">
    <property type="term" value="P:chemosensory behavior"/>
    <property type="evidence" value="ECO:0007669"/>
    <property type="project" value="TreeGrafter"/>
</dbReference>
<protein>
    <recommendedName>
        <fullName evidence="11">Gustatory receptor</fullName>
    </recommendedName>
</protein>
<dbReference type="OrthoDB" id="10393796at2759"/>
<dbReference type="GO" id="GO:0030425">
    <property type="term" value="C:dendrite"/>
    <property type="evidence" value="ECO:0007669"/>
    <property type="project" value="TreeGrafter"/>
</dbReference>
<comment type="caution">
    <text evidence="9">The sequence shown here is derived from an EMBL/GenBank/DDBJ whole genome shotgun (WGS) entry which is preliminary data.</text>
</comment>
<keyword evidence="2" id="KW-1003">Cell membrane</keyword>
<evidence type="ECO:0000256" key="6">
    <source>
        <dbReference type="ARBA" id="ARBA00023170"/>
    </source>
</evidence>
<dbReference type="InterPro" id="IPR013604">
    <property type="entry name" value="7TM_chemorcpt"/>
</dbReference>
<evidence type="ECO:0000256" key="2">
    <source>
        <dbReference type="ARBA" id="ARBA00022475"/>
    </source>
</evidence>
<dbReference type="GO" id="GO:0043025">
    <property type="term" value="C:neuronal cell body"/>
    <property type="evidence" value="ECO:0007669"/>
    <property type="project" value="TreeGrafter"/>
</dbReference>
<name>A0A9J6C3U3_POLVA</name>
<dbReference type="GO" id="GO:0008049">
    <property type="term" value="P:male courtship behavior"/>
    <property type="evidence" value="ECO:0007669"/>
    <property type="project" value="TreeGrafter"/>
</dbReference>
<sequence>MVGISIEAFQLITLKETDPNWQSSIKTRIISLNISRLMIIQFIYFCDFISSRIKVLNLLRIEILSTNASNNIKVLGNIKIIKSLDLCISEILQLTCEYFKWMLLLNITLDVISITIDIYWIYGGFRMENPNFIQSCCCPWSKIVNITLLFYSCNYIQKHRDNTLIEIFEWKTNFDNALNSKRRLLLQNLHTSKFFLNANGFFYIDYSTLIGIIEAITIYMVYFFQFMSSNIFILAIERIENKKYNNDSAVY</sequence>
<feature type="transmembrane region" description="Helical" evidence="8">
    <location>
        <begin position="201"/>
        <end position="224"/>
    </location>
</feature>
<gene>
    <name evidence="9" type="ORF">PVAND_006643</name>
</gene>
<dbReference type="PANTHER" id="PTHR21143">
    <property type="entry name" value="INVERTEBRATE GUSTATORY RECEPTOR"/>
    <property type="match status" value="1"/>
</dbReference>
<evidence type="ECO:0000256" key="3">
    <source>
        <dbReference type="ARBA" id="ARBA00022692"/>
    </source>
</evidence>
<dbReference type="GO" id="GO:0030424">
    <property type="term" value="C:axon"/>
    <property type="evidence" value="ECO:0007669"/>
    <property type="project" value="TreeGrafter"/>
</dbReference>
<evidence type="ECO:0000256" key="8">
    <source>
        <dbReference type="SAM" id="Phobius"/>
    </source>
</evidence>
<keyword evidence="10" id="KW-1185">Reference proteome</keyword>